<organism evidence="3 4">
    <name type="scientific">Mesoflavibacter profundi</name>
    <dbReference type="NCBI Taxonomy" id="2708110"/>
    <lineage>
        <taxon>Bacteria</taxon>
        <taxon>Pseudomonadati</taxon>
        <taxon>Bacteroidota</taxon>
        <taxon>Flavobacteriia</taxon>
        <taxon>Flavobacteriales</taxon>
        <taxon>Flavobacteriaceae</taxon>
        <taxon>Mesoflavibacter</taxon>
    </lineage>
</organism>
<keyword evidence="1 2" id="KW-0732">Signal</keyword>
<keyword evidence="4" id="KW-1185">Reference proteome</keyword>
<dbReference type="InterPro" id="IPR026444">
    <property type="entry name" value="Secre_tail"/>
</dbReference>
<dbReference type="NCBIfam" id="TIGR04183">
    <property type="entry name" value="Por_Secre_tail"/>
    <property type="match status" value="1"/>
</dbReference>
<proteinExistence type="predicted"/>
<feature type="signal peptide" evidence="2">
    <location>
        <begin position="1"/>
        <end position="29"/>
    </location>
</feature>
<evidence type="ECO:0000313" key="4">
    <source>
        <dbReference type="Proteomes" id="UP001149142"/>
    </source>
</evidence>
<dbReference type="Proteomes" id="UP001149142">
    <property type="component" value="Unassembled WGS sequence"/>
</dbReference>
<evidence type="ECO:0000256" key="2">
    <source>
        <dbReference type="SAM" id="SignalP"/>
    </source>
</evidence>
<feature type="chain" id="PRO_5045132256" evidence="2">
    <location>
        <begin position="30"/>
        <end position="272"/>
    </location>
</feature>
<evidence type="ECO:0000256" key="1">
    <source>
        <dbReference type="ARBA" id="ARBA00022729"/>
    </source>
</evidence>
<comment type="caution">
    <text evidence="3">The sequence shown here is derived from an EMBL/GenBank/DDBJ whole genome shotgun (WGS) entry which is preliminary data.</text>
</comment>
<gene>
    <name evidence="3" type="ORF">OOZ35_07950</name>
</gene>
<reference evidence="3" key="1">
    <citation type="submission" date="2022-11" db="EMBL/GenBank/DDBJ databases">
        <title>Refractory cell wall polysaccharides provide important carbon source for microbial heterotrophs in the hadal ocean.</title>
        <authorList>
            <person name="Zhu X."/>
        </authorList>
    </citation>
    <scope>NUCLEOTIDE SEQUENCE</scope>
    <source>
        <strain evidence="3">MTRN7</strain>
    </source>
</reference>
<sequence length="272" mass="29313">MKKTTRKNLSKKIVKYGALSIAIAGVAEANGQIIYTDIDPDFVGNDSNIGLDLDNDTNFDFVIIDDAAPAVAIVAYNSTTGNSFVGSQPSYIYPFALNAGDPISAGQTAWYGGSNVGTLNYVSCYNGIGGSNWCGVTDKYLGLRFQIAGQTHYGWARLDVTASGDSYTLKDYAYESTPNTAINAGDLPLSVDEFANEKEIKIVALNKSIGLYNLPNEVIEYKLYSISGKKVLEGSVNDHTSVIEAKNVSSGLYIIELKNTINNSVIRKKVIL</sequence>
<dbReference type="EMBL" id="JAPFGC010000002">
    <property type="protein sequence ID" value="MDA0177418.1"/>
    <property type="molecule type" value="Genomic_DNA"/>
</dbReference>
<name>A0ABT4S0J2_9FLAO</name>
<dbReference type="RefSeq" id="WP_270005443.1">
    <property type="nucleotide sequence ID" value="NZ_JAPFGC010000002.1"/>
</dbReference>
<protein>
    <submittedName>
        <fullName evidence="3">T9SS type A sorting domain-containing protein</fullName>
    </submittedName>
</protein>
<accession>A0ABT4S0J2</accession>
<evidence type="ECO:0000313" key="3">
    <source>
        <dbReference type="EMBL" id="MDA0177418.1"/>
    </source>
</evidence>